<feature type="region of interest" description="Disordered" evidence="10">
    <location>
        <begin position="1025"/>
        <end position="1197"/>
    </location>
</feature>
<dbReference type="EC" id="2.7.13.3" evidence="3"/>
<dbReference type="Gene3D" id="3.30.565.10">
    <property type="entry name" value="Histidine kinase-like ATPase, C-terminal domain"/>
    <property type="match status" value="1"/>
</dbReference>
<dbReference type="InterPro" id="IPR036890">
    <property type="entry name" value="HATPase_C_sf"/>
</dbReference>
<evidence type="ECO:0000256" key="5">
    <source>
        <dbReference type="ARBA" id="ARBA00022679"/>
    </source>
</evidence>
<feature type="compositionally biased region" description="Polar residues" evidence="10">
    <location>
        <begin position="1073"/>
        <end position="1084"/>
    </location>
</feature>
<dbReference type="SMART" id="SM00304">
    <property type="entry name" value="HAMP"/>
    <property type="match status" value="1"/>
</dbReference>
<evidence type="ECO:0000256" key="2">
    <source>
        <dbReference type="ARBA" id="ARBA00004370"/>
    </source>
</evidence>
<dbReference type="Pfam" id="PF08376">
    <property type="entry name" value="NIT"/>
    <property type="match status" value="1"/>
</dbReference>
<dbReference type="GO" id="GO:0004673">
    <property type="term" value="F:protein histidine kinase activity"/>
    <property type="evidence" value="ECO:0007669"/>
    <property type="project" value="UniProtKB-EC"/>
</dbReference>
<keyword evidence="11" id="KW-0472">Membrane</keyword>
<dbReference type="PANTHER" id="PTHR45436">
    <property type="entry name" value="SENSOR HISTIDINE KINASE YKOH"/>
    <property type="match status" value="1"/>
</dbReference>
<keyword evidence="6 11" id="KW-0812">Transmembrane</keyword>
<feature type="compositionally biased region" description="Polar residues" evidence="10">
    <location>
        <begin position="1180"/>
        <end position="1197"/>
    </location>
</feature>
<feature type="compositionally biased region" description="Pro residues" evidence="10">
    <location>
        <begin position="898"/>
        <end position="909"/>
    </location>
</feature>
<keyword evidence="7" id="KW-0418">Kinase</keyword>
<dbReference type="Pfam" id="PF02518">
    <property type="entry name" value="HATPase_c"/>
    <property type="match status" value="1"/>
</dbReference>
<dbReference type="AlphaFoldDB" id="A0A8J3QMU8"/>
<dbReference type="RefSeq" id="WP_373319466.1">
    <property type="nucleotide sequence ID" value="NZ_BONZ01000009.1"/>
</dbReference>
<dbReference type="GO" id="GO:0005886">
    <property type="term" value="C:plasma membrane"/>
    <property type="evidence" value="ECO:0007669"/>
    <property type="project" value="TreeGrafter"/>
</dbReference>
<proteinExistence type="predicted"/>
<dbReference type="InterPro" id="IPR013587">
    <property type="entry name" value="Nitrate/nitrite_sensing"/>
</dbReference>
<evidence type="ECO:0000256" key="7">
    <source>
        <dbReference type="ARBA" id="ARBA00022777"/>
    </source>
</evidence>
<dbReference type="GO" id="GO:0000160">
    <property type="term" value="P:phosphorelay signal transduction system"/>
    <property type="evidence" value="ECO:0007669"/>
    <property type="project" value="UniProtKB-KW"/>
</dbReference>
<feature type="region of interest" description="Disordered" evidence="10">
    <location>
        <begin position="650"/>
        <end position="1012"/>
    </location>
</feature>
<feature type="transmembrane region" description="Helical" evidence="11">
    <location>
        <begin position="13"/>
        <end position="40"/>
    </location>
</feature>
<feature type="domain" description="Histidine kinase" evidence="12">
    <location>
        <begin position="538"/>
        <end position="643"/>
    </location>
</feature>
<keyword evidence="9" id="KW-0902">Two-component regulatory system</keyword>
<dbReference type="PANTHER" id="PTHR45436:SF5">
    <property type="entry name" value="SENSOR HISTIDINE KINASE TRCS"/>
    <property type="match status" value="1"/>
</dbReference>
<organism evidence="13 14">
    <name type="scientific">Rugosimonospora africana</name>
    <dbReference type="NCBI Taxonomy" id="556532"/>
    <lineage>
        <taxon>Bacteria</taxon>
        <taxon>Bacillati</taxon>
        <taxon>Actinomycetota</taxon>
        <taxon>Actinomycetes</taxon>
        <taxon>Micromonosporales</taxon>
        <taxon>Micromonosporaceae</taxon>
        <taxon>Rugosimonospora</taxon>
    </lineage>
</organism>
<dbReference type="InterPro" id="IPR005467">
    <property type="entry name" value="His_kinase_dom"/>
</dbReference>
<feature type="compositionally biased region" description="Low complexity" evidence="10">
    <location>
        <begin position="798"/>
        <end position="810"/>
    </location>
</feature>
<feature type="compositionally biased region" description="Low complexity" evidence="10">
    <location>
        <begin position="841"/>
        <end position="860"/>
    </location>
</feature>
<dbReference type="Gene3D" id="6.10.340.10">
    <property type="match status" value="1"/>
</dbReference>
<evidence type="ECO:0000256" key="1">
    <source>
        <dbReference type="ARBA" id="ARBA00000085"/>
    </source>
</evidence>
<dbReference type="SMART" id="SM00387">
    <property type="entry name" value="HATPase_c"/>
    <property type="match status" value="1"/>
</dbReference>
<sequence length="1197" mass="125499">MGGLAGYFRDRPIWVKLGLIMMVPTIATVFVGASALLGNIGAANDANRARALATLTSDAGQLVHDLQNERAEATILLDAKSGDPQKSALAQYQSLFNGTNQAARSYQQHRNALSGVPATFQSQLRTIDIQLNALDSLHQQVTNITDVTLSAVIQRYQAMIKSLVDLRDAASQLAGDTSLSYDMRAGSAIANAKEQLSQERVIVLQILNLGSLTPEAQREFLTTLAGQQLALAPYYTVATPSQQDLLNKIVTGPNLREARLFENTITSEKPGPLTAEIFDTAQWDSAMAGRADLMRQVEQAIDAQTVADAGAVHARVQRQVLIEAVLLIILVLVAVLIAWFVARAMNRSLRELRQGALAVAQYGLPQAVARLRDPALSNQMSPQQLAVQIAEPLPVRSKDEFGQVTEAFNAVHLEAVRTAAEQAALRSSVSTMFVNLARRSQILVDRLIGHLDRLERGEEDPDRLAELFQLDHLATRMRRNDENLLVLAGADSTRVQREPAALIDVLRAAQSEVEHYTRIEFGVIDRDIEIGAHAVNDLVHLVAELFDNATAFSPPDSTVIVEARRVGDRAVLFVEDRGIGISADQLSELNERLATPPMVDVAVSRMMGLVVVARLAARHGVKVELRPANERGTIADVLLPTAALVPRALAGRGPNATGTPPITRESPLAGPPSSPPIPTPSPSAPPRSPFSTPLALESGTADPRTPAGAGSGLAGPSTGGFGGSGLGGGPARFGSGPLNGNTPGAPTSGPPAQSGGGSQLPAWSDLTGAGAVNGSNGAGGRNGTDPYPPVPRPSENRPTNGITPTPGPGIMNSGDPLPQRRATESRPVDSDLTEEPPSPRIPRQIPSSPEAWATGPAGPRTTPPPDMVIDAIDADVVEERTVATPTVPAPQSGTGQPPGTPPPAWPPVPAYSSDSEPDDEQGGAPAVPEEFAAALDITSELPRIRLDEESSRPQPDWNGQSGSARIVSSPTGNHPAVATGYQPPAAQASGAPAVAPTPVRPAGHPDETMELPIFRELESAWFRSRSVEDSGGDSFGGPGFGSPAVEEGAESKAQEQPAVPSAPVNGAPGVTSPARTSENGNMGSPATPAGQGAEPEESWRSAADEGWMAASAAAEPAVTALTNAGLPKRVPMAQLVPGGVEKNTTNANRRSPEQVRGLLSAYHRGVQRGRTRGGDDKTPESSTTAGNSSQAGREQEA</sequence>
<evidence type="ECO:0000256" key="3">
    <source>
        <dbReference type="ARBA" id="ARBA00012438"/>
    </source>
</evidence>
<comment type="caution">
    <text evidence="13">The sequence shown here is derived from an EMBL/GenBank/DDBJ whole genome shotgun (WGS) entry which is preliminary data.</text>
</comment>
<evidence type="ECO:0000256" key="6">
    <source>
        <dbReference type="ARBA" id="ARBA00022692"/>
    </source>
</evidence>
<reference evidence="13" key="1">
    <citation type="submission" date="2021-01" db="EMBL/GenBank/DDBJ databases">
        <title>Whole genome shotgun sequence of Rugosimonospora africana NBRC 104875.</title>
        <authorList>
            <person name="Komaki H."/>
            <person name="Tamura T."/>
        </authorList>
    </citation>
    <scope>NUCLEOTIDE SEQUENCE</scope>
    <source>
        <strain evidence="13">NBRC 104875</strain>
    </source>
</reference>
<feature type="compositionally biased region" description="Low complexity" evidence="10">
    <location>
        <begin position="1104"/>
        <end position="1124"/>
    </location>
</feature>
<gene>
    <name evidence="13" type="ORF">Raf01_07920</name>
</gene>
<keyword evidence="4" id="KW-0597">Phosphoprotein</keyword>
<evidence type="ECO:0000256" key="8">
    <source>
        <dbReference type="ARBA" id="ARBA00022989"/>
    </source>
</evidence>
<keyword evidence="5" id="KW-0808">Transferase</keyword>
<dbReference type="SUPFAM" id="SSF55874">
    <property type="entry name" value="ATPase domain of HSP90 chaperone/DNA topoisomerase II/histidine kinase"/>
    <property type="match status" value="1"/>
</dbReference>
<evidence type="ECO:0000256" key="9">
    <source>
        <dbReference type="ARBA" id="ARBA00023012"/>
    </source>
</evidence>
<accession>A0A8J3QMU8</accession>
<evidence type="ECO:0000256" key="11">
    <source>
        <dbReference type="SAM" id="Phobius"/>
    </source>
</evidence>
<dbReference type="InterPro" id="IPR003660">
    <property type="entry name" value="HAMP_dom"/>
</dbReference>
<dbReference type="PROSITE" id="PS50109">
    <property type="entry name" value="HIS_KIN"/>
    <property type="match status" value="1"/>
</dbReference>
<feature type="compositionally biased region" description="Pro residues" evidence="10">
    <location>
        <begin position="669"/>
        <end position="688"/>
    </location>
</feature>
<dbReference type="Pfam" id="PF00672">
    <property type="entry name" value="HAMP"/>
    <property type="match status" value="1"/>
</dbReference>
<feature type="compositionally biased region" description="Low complexity" evidence="10">
    <location>
        <begin position="732"/>
        <end position="753"/>
    </location>
</feature>
<feature type="compositionally biased region" description="Basic and acidic residues" evidence="10">
    <location>
        <begin position="1003"/>
        <end position="1012"/>
    </location>
</feature>
<evidence type="ECO:0000256" key="4">
    <source>
        <dbReference type="ARBA" id="ARBA00022553"/>
    </source>
</evidence>
<feature type="compositionally biased region" description="Low complexity" evidence="10">
    <location>
        <begin position="983"/>
        <end position="1002"/>
    </location>
</feature>
<feature type="compositionally biased region" description="Basic and acidic residues" evidence="10">
    <location>
        <begin position="942"/>
        <end position="951"/>
    </location>
</feature>
<feature type="transmembrane region" description="Helical" evidence="11">
    <location>
        <begin position="320"/>
        <end position="342"/>
    </location>
</feature>
<feature type="compositionally biased region" description="Polar residues" evidence="10">
    <location>
        <begin position="957"/>
        <end position="972"/>
    </location>
</feature>
<evidence type="ECO:0000313" key="14">
    <source>
        <dbReference type="Proteomes" id="UP000642748"/>
    </source>
</evidence>
<evidence type="ECO:0000313" key="13">
    <source>
        <dbReference type="EMBL" id="GIH12620.1"/>
    </source>
</evidence>
<comment type="subcellular location">
    <subcellularLocation>
        <location evidence="2">Membrane</location>
    </subcellularLocation>
</comment>
<dbReference type="EMBL" id="BONZ01000009">
    <property type="protein sequence ID" value="GIH12620.1"/>
    <property type="molecule type" value="Genomic_DNA"/>
</dbReference>
<dbReference type="InterPro" id="IPR003594">
    <property type="entry name" value="HATPase_dom"/>
</dbReference>
<dbReference type="Proteomes" id="UP000642748">
    <property type="component" value="Unassembled WGS sequence"/>
</dbReference>
<dbReference type="InterPro" id="IPR050428">
    <property type="entry name" value="TCS_sensor_his_kinase"/>
</dbReference>
<evidence type="ECO:0000256" key="10">
    <source>
        <dbReference type="SAM" id="MobiDB-lite"/>
    </source>
</evidence>
<dbReference type="CDD" id="cd06225">
    <property type="entry name" value="HAMP"/>
    <property type="match status" value="1"/>
</dbReference>
<name>A0A8J3QMU8_9ACTN</name>
<feature type="compositionally biased region" description="Gly residues" evidence="10">
    <location>
        <begin position="709"/>
        <end position="731"/>
    </location>
</feature>
<comment type="catalytic activity">
    <reaction evidence="1">
        <text>ATP + protein L-histidine = ADP + protein N-phospho-L-histidine.</text>
        <dbReference type="EC" id="2.7.13.3"/>
    </reaction>
</comment>
<evidence type="ECO:0000259" key="12">
    <source>
        <dbReference type="PROSITE" id="PS50109"/>
    </source>
</evidence>
<keyword evidence="8 11" id="KW-1133">Transmembrane helix</keyword>
<protein>
    <recommendedName>
        <fullName evidence="3">histidine kinase</fullName>
        <ecNumber evidence="3">2.7.13.3</ecNumber>
    </recommendedName>
</protein>
<keyword evidence="14" id="KW-1185">Reference proteome</keyword>